<sequence>MLVCVTIKQQNEMSGKGSTSAFSSFQVNSQDVWDADDGEYLRIISFKAAQKTAQKVIESHKKETSNRSTSACNSNASSSKAEAKNAKPDYPGSSPLSKHAPGMGVRLRASPEDRPSVQQRLLDRGRTQRFRACISAPVIELSALRQLSWSGVPGELRPTVWKLLCVSNLVWKCFFRIHDLSIVGKH</sequence>
<organism evidence="2 3">
    <name type="scientific">Fasciola gigantica</name>
    <name type="common">Giant liver fluke</name>
    <dbReference type="NCBI Taxonomy" id="46835"/>
    <lineage>
        <taxon>Eukaryota</taxon>
        <taxon>Metazoa</taxon>
        <taxon>Spiralia</taxon>
        <taxon>Lophotrochozoa</taxon>
        <taxon>Platyhelminthes</taxon>
        <taxon>Trematoda</taxon>
        <taxon>Digenea</taxon>
        <taxon>Plagiorchiida</taxon>
        <taxon>Echinostomata</taxon>
        <taxon>Echinostomatoidea</taxon>
        <taxon>Fasciolidae</taxon>
        <taxon>Fasciola</taxon>
    </lineage>
</organism>
<dbReference type="EMBL" id="SUNJ01011981">
    <property type="protein sequence ID" value="TPP58466.1"/>
    <property type="molecule type" value="Genomic_DNA"/>
</dbReference>
<accession>A0A504YDA0</accession>
<feature type="region of interest" description="Disordered" evidence="1">
    <location>
        <begin position="57"/>
        <end position="117"/>
    </location>
</feature>
<dbReference type="AlphaFoldDB" id="A0A504YDA0"/>
<evidence type="ECO:0000256" key="1">
    <source>
        <dbReference type="SAM" id="MobiDB-lite"/>
    </source>
</evidence>
<comment type="caution">
    <text evidence="2">The sequence shown here is derived from an EMBL/GenBank/DDBJ whole genome shotgun (WGS) entry which is preliminary data.</text>
</comment>
<dbReference type="OrthoDB" id="26371at2759"/>
<gene>
    <name evidence="2" type="ORF">FGIG_07452</name>
</gene>
<name>A0A504YDA0_FASGI</name>
<proteinExistence type="predicted"/>
<protein>
    <submittedName>
        <fullName evidence="2">Uncharacterized protein</fullName>
    </submittedName>
</protein>
<evidence type="ECO:0000313" key="2">
    <source>
        <dbReference type="EMBL" id="TPP58466.1"/>
    </source>
</evidence>
<reference evidence="2 3" key="1">
    <citation type="submission" date="2019-04" db="EMBL/GenBank/DDBJ databases">
        <title>Annotation for the trematode Fasciola gigantica.</title>
        <authorList>
            <person name="Choi Y.-J."/>
        </authorList>
    </citation>
    <scope>NUCLEOTIDE SEQUENCE [LARGE SCALE GENOMIC DNA]</scope>
    <source>
        <strain evidence="2">Uganda_cow_1</strain>
    </source>
</reference>
<keyword evidence="3" id="KW-1185">Reference proteome</keyword>
<dbReference type="STRING" id="46835.A0A504YDA0"/>
<dbReference type="Proteomes" id="UP000316759">
    <property type="component" value="Unassembled WGS sequence"/>
</dbReference>
<evidence type="ECO:0000313" key="3">
    <source>
        <dbReference type="Proteomes" id="UP000316759"/>
    </source>
</evidence>
<feature type="compositionally biased region" description="Low complexity" evidence="1">
    <location>
        <begin position="66"/>
        <end position="80"/>
    </location>
</feature>